<reference evidence="1" key="1">
    <citation type="submission" date="2021-01" db="EMBL/GenBank/DDBJ databases">
        <title>Whole genome shotgun sequence of Actinoplanes rishiriensis NBRC 108556.</title>
        <authorList>
            <person name="Komaki H."/>
            <person name="Tamura T."/>
        </authorList>
    </citation>
    <scope>NUCLEOTIDE SEQUENCE</scope>
    <source>
        <strain evidence="1">NBRC 108556</strain>
    </source>
</reference>
<organism evidence="1 2">
    <name type="scientific">Paractinoplanes rishiriensis</name>
    <dbReference type="NCBI Taxonomy" id="1050105"/>
    <lineage>
        <taxon>Bacteria</taxon>
        <taxon>Bacillati</taxon>
        <taxon>Actinomycetota</taxon>
        <taxon>Actinomycetes</taxon>
        <taxon>Micromonosporales</taxon>
        <taxon>Micromonosporaceae</taxon>
        <taxon>Paractinoplanes</taxon>
    </lineage>
</organism>
<evidence type="ECO:0000313" key="2">
    <source>
        <dbReference type="Proteomes" id="UP000636960"/>
    </source>
</evidence>
<accession>A0A919K680</accession>
<proteinExistence type="predicted"/>
<evidence type="ECO:0000313" key="1">
    <source>
        <dbReference type="EMBL" id="GIE99469.1"/>
    </source>
</evidence>
<name>A0A919K680_9ACTN</name>
<protein>
    <submittedName>
        <fullName evidence="1">Uncharacterized protein</fullName>
    </submittedName>
</protein>
<comment type="caution">
    <text evidence="1">The sequence shown here is derived from an EMBL/GenBank/DDBJ whole genome shotgun (WGS) entry which is preliminary data.</text>
</comment>
<gene>
    <name evidence="1" type="ORF">Ari01nite_69340</name>
</gene>
<keyword evidence="2" id="KW-1185">Reference proteome</keyword>
<dbReference type="Proteomes" id="UP000636960">
    <property type="component" value="Unassembled WGS sequence"/>
</dbReference>
<dbReference type="AlphaFoldDB" id="A0A919K680"/>
<dbReference type="EMBL" id="BOMV01000073">
    <property type="protein sequence ID" value="GIE99469.1"/>
    <property type="molecule type" value="Genomic_DNA"/>
</dbReference>
<sequence>MGPAARPGRDGMAHTSVRPWTCDTYLRVQVGDVYLSMLAANARRVLADLSALLALAAIEGVAL</sequence>